<evidence type="ECO:0000256" key="7">
    <source>
        <dbReference type="ARBA" id="ARBA00022801"/>
    </source>
</evidence>
<protein>
    <recommendedName>
        <fullName evidence="4">Phospholipase D</fullName>
    </recommendedName>
    <alternativeName>
        <fullName evidence="9">Choline phosphatase</fullName>
    </alternativeName>
</protein>
<reference evidence="11 12" key="1">
    <citation type="submission" date="2020-08" db="EMBL/GenBank/DDBJ databases">
        <title>The genome sequence of type strain Novosphingobium flavum NBRC 111647.</title>
        <authorList>
            <person name="Liu Y."/>
        </authorList>
    </citation>
    <scope>NUCLEOTIDE SEQUENCE [LARGE SCALE GENOMIC DNA]</scope>
    <source>
        <strain evidence="11 12">NBRC 111647</strain>
    </source>
</reference>
<dbReference type="PROSITE" id="PS50035">
    <property type="entry name" value="PLD"/>
    <property type="match status" value="2"/>
</dbReference>
<dbReference type="GO" id="GO:0005576">
    <property type="term" value="C:extracellular region"/>
    <property type="evidence" value="ECO:0007669"/>
    <property type="project" value="UniProtKB-SubCell"/>
</dbReference>
<keyword evidence="6" id="KW-0677">Repeat</keyword>
<evidence type="ECO:0000256" key="9">
    <source>
        <dbReference type="ARBA" id="ARBA00029594"/>
    </source>
</evidence>
<name>A0A7X1FPF1_9SPHN</name>
<dbReference type="InterPro" id="IPR025202">
    <property type="entry name" value="PLD-like_dom"/>
</dbReference>
<dbReference type="InterPro" id="IPR001736">
    <property type="entry name" value="PLipase_D/transphosphatidylase"/>
</dbReference>
<evidence type="ECO:0000256" key="4">
    <source>
        <dbReference type="ARBA" id="ARBA00018392"/>
    </source>
</evidence>
<organism evidence="11 12">
    <name type="scientific">Novosphingobium flavum</name>
    <dbReference type="NCBI Taxonomy" id="1778672"/>
    <lineage>
        <taxon>Bacteria</taxon>
        <taxon>Pseudomonadati</taxon>
        <taxon>Pseudomonadota</taxon>
        <taxon>Alphaproteobacteria</taxon>
        <taxon>Sphingomonadales</taxon>
        <taxon>Sphingomonadaceae</taxon>
        <taxon>Novosphingobium</taxon>
    </lineage>
</organism>
<keyword evidence="5" id="KW-0964">Secreted</keyword>
<accession>A0A7X1FPF1</accession>
<comment type="catalytic activity">
    <reaction evidence="1">
        <text>a 1,2-diacyl-sn-glycero-3-phosphocholine + H2O = a 1,2-diacyl-sn-glycero-3-phosphate + choline + H(+)</text>
        <dbReference type="Rhea" id="RHEA:14445"/>
        <dbReference type="ChEBI" id="CHEBI:15354"/>
        <dbReference type="ChEBI" id="CHEBI:15377"/>
        <dbReference type="ChEBI" id="CHEBI:15378"/>
        <dbReference type="ChEBI" id="CHEBI:57643"/>
        <dbReference type="ChEBI" id="CHEBI:58608"/>
        <dbReference type="EC" id="3.1.4.4"/>
    </reaction>
</comment>
<feature type="domain" description="PLD phosphodiesterase" evidence="10">
    <location>
        <begin position="354"/>
        <end position="381"/>
    </location>
</feature>
<dbReference type="AlphaFoldDB" id="A0A7X1FPF1"/>
<dbReference type="Gene3D" id="3.30.870.10">
    <property type="entry name" value="Endonuclease Chain A"/>
    <property type="match status" value="2"/>
</dbReference>
<dbReference type="Pfam" id="PF00614">
    <property type="entry name" value="PLDc"/>
    <property type="match status" value="1"/>
</dbReference>
<dbReference type="SMART" id="SM00155">
    <property type="entry name" value="PLDc"/>
    <property type="match status" value="2"/>
</dbReference>
<keyword evidence="8" id="KW-0443">Lipid metabolism</keyword>
<evidence type="ECO:0000256" key="1">
    <source>
        <dbReference type="ARBA" id="ARBA00000798"/>
    </source>
</evidence>
<dbReference type="CDD" id="cd09140">
    <property type="entry name" value="PLDc_vPLD1_2_like_bac_1"/>
    <property type="match status" value="1"/>
</dbReference>
<gene>
    <name evidence="11" type="ORF">H7F51_01200</name>
</gene>
<keyword evidence="7" id="KW-0378">Hydrolase</keyword>
<dbReference type="Pfam" id="PF13091">
    <property type="entry name" value="PLDc_2"/>
    <property type="match status" value="1"/>
</dbReference>
<dbReference type="GO" id="GO:0004630">
    <property type="term" value="F:phospholipase D activity"/>
    <property type="evidence" value="ECO:0007669"/>
    <property type="project" value="UniProtKB-EC"/>
</dbReference>
<dbReference type="PANTHER" id="PTHR18896">
    <property type="entry name" value="PHOSPHOLIPASE D"/>
    <property type="match status" value="1"/>
</dbReference>
<dbReference type="PANTHER" id="PTHR18896:SF76">
    <property type="entry name" value="PHOSPHOLIPASE"/>
    <property type="match status" value="1"/>
</dbReference>
<dbReference type="InterPro" id="IPR015679">
    <property type="entry name" value="PLipase_D_fam"/>
</dbReference>
<comment type="function">
    <text evidence="2">Could be a virulence factor.</text>
</comment>
<evidence type="ECO:0000259" key="10">
    <source>
        <dbReference type="PROSITE" id="PS50035"/>
    </source>
</evidence>
<comment type="caution">
    <text evidence="11">The sequence shown here is derived from an EMBL/GenBank/DDBJ whole genome shotgun (WGS) entry which is preliminary data.</text>
</comment>
<dbReference type="SUPFAM" id="SSF56024">
    <property type="entry name" value="Phospholipase D/nuclease"/>
    <property type="match status" value="2"/>
</dbReference>
<dbReference type="RefSeq" id="WP_185662371.1">
    <property type="nucleotide sequence ID" value="NZ_JACLAW010000001.1"/>
</dbReference>
<evidence type="ECO:0000256" key="5">
    <source>
        <dbReference type="ARBA" id="ARBA00022525"/>
    </source>
</evidence>
<dbReference type="CDD" id="cd09143">
    <property type="entry name" value="PLDc_vPLD1_2_like_bac_2"/>
    <property type="match status" value="1"/>
</dbReference>
<evidence type="ECO:0000313" key="11">
    <source>
        <dbReference type="EMBL" id="MBC2664127.1"/>
    </source>
</evidence>
<comment type="subcellular location">
    <subcellularLocation>
        <location evidence="3">Secreted</location>
    </subcellularLocation>
</comment>
<dbReference type="GO" id="GO:0009395">
    <property type="term" value="P:phospholipid catabolic process"/>
    <property type="evidence" value="ECO:0007669"/>
    <property type="project" value="TreeGrafter"/>
</dbReference>
<proteinExistence type="predicted"/>
<evidence type="ECO:0000256" key="2">
    <source>
        <dbReference type="ARBA" id="ARBA00003145"/>
    </source>
</evidence>
<dbReference type="EMBL" id="JACLAW010000001">
    <property type="protein sequence ID" value="MBC2664127.1"/>
    <property type="molecule type" value="Genomic_DNA"/>
</dbReference>
<sequence>MTSPPQGDSEDQGTEAGVWRFAMASRAHVVVDAAAYFSLMQDAMLRARQRIMMIGWDFDTRVRIGPGRRWWNRPSRKRHPARLGALVVWLVNRNRTLQVRVLKWNFGALKFVFRGTMIFDLIRWFRHPQIDFKFDSAHPLGCAHHQKIVVIDDRFAVCGGIDMTTSRWDTPEHREHDPRRLKPSRRPYGPWHDMTMLMEGDAARALGDLGRARWKRAGGRPIEPCAPQEESAWPARLEAEFRDVEVGISRTSAKYGRYEEVREIEALFVQHIAASQRLIYAESQYFASRRIAEALAHRLSRPNPPEVILINPFNAEGWLEQAAMDGARVRLLHAVAERDPAKRMRVFVPYTGSVPIYVHAKLMIVDDEILRIGSANWNNRSMGLDTEADVFIDARRPANDRPEVRETITHVRHRLLAEHCGLPVEAIGPLLAEHGSMAEMIEQRPRTAKRLEPFHLRPLTEAEKAIADSALLDPERPDELFEPMRGRRGLFRRGGFLRRPR</sequence>
<feature type="domain" description="PLD phosphodiesterase" evidence="10">
    <location>
        <begin position="140"/>
        <end position="167"/>
    </location>
</feature>
<evidence type="ECO:0000256" key="3">
    <source>
        <dbReference type="ARBA" id="ARBA00004613"/>
    </source>
</evidence>
<evidence type="ECO:0000313" key="12">
    <source>
        <dbReference type="Proteomes" id="UP000566813"/>
    </source>
</evidence>
<evidence type="ECO:0000256" key="8">
    <source>
        <dbReference type="ARBA" id="ARBA00023098"/>
    </source>
</evidence>
<keyword evidence="12" id="KW-1185">Reference proteome</keyword>
<dbReference type="Proteomes" id="UP000566813">
    <property type="component" value="Unassembled WGS sequence"/>
</dbReference>
<evidence type="ECO:0000256" key="6">
    <source>
        <dbReference type="ARBA" id="ARBA00022737"/>
    </source>
</evidence>